<dbReference type="RefSeq" id="XP_003842693.1">
    <property type="nucleotide sequence ID" value="XM_003842645.1"/>
</dbReference>
<evidence type="ECO:0008006" key="4">
    <source>
        <dbReference type="Google" id="ProtNLM"/>
    </source>
</evidence>
<dbReference type="eggNOG" id="ENOG502SCCN">
    <property type="taxonomic scope" value="Eukaryota"/>
</dbReference>
<dbReference type="InParanoid" id="E5A6G9"/>
<dbReference type="GeneID" id="13289008"/>
<organism evidence="2 3">
    <name type="scientific">Leptosphaeria maculans (strain JN3 / isolate v23.1.3 / race Av1-4-5-6-7-8)</name>
    <name type="common">Blackleg fungus</name>
    <name type="synonym">Phoma lingam</name>
    <dbReference type="NCBI Taxonomy" id="985895"/>
    <lineage>
        <taxon>Eukaryota</taxon>
        <taxon>Fungi</taxon>
        <taxon>Dikarya</taxon>
        <taxon>Ascomycota</taxon>
        <taxon>Pezizomycotina</taxon>
        <taxon>Dothideomycetes</taxon>
        <taxon>Pleosporomycetidae</taxon>
        <taxon>Pleosporales</taxon>
        <taxon>Pleosporineae</taxon>
        <taxon>Leptosphaeriaceae</taxon>
        <taxon>Plenodomus</taxon>
        <taxon>Plenodomus lingam/Leptosphaeria maculans species complex</taxon>
    </lineage>
</organism>
<evidence type="ECO:0000256" key="1">
    <source>
        <dbReference type="SAM" id="SignalP"/>
    </source>
</evidence>
<dbReference type="PANTHER" id="PTHR40640">
    <property type="entry name" value="ANCHORED GLYCOPROTEIN, PUTATIVE (AFU_ORTHOLOGUE AFUA_8G04860)-RELATED"/>
    <property type="match status" value="1"/>
</dbReference>
<accession>E5A6G9</accession>
<dbReference type="OMA" id="STIGWDQ"/>
<dbReference type="Proteomes" id="UP000002668">
    <property type="component" value="Genome"/>
</dbReference>
<dbReference type="EMBL" id="FP929135">
    <property type="protein sequence ID" value="CBX99214.1"/>
    <property type="molecule type" value="Genomic_DNA"/>
</dbReference>
<evidence type="ECO:0000313" key="2">
    <source>
        <dbReference type="EMBL" id="CBX99214.1"/>
    </source>
</evidence>
<protein>
    <recommendedName>
        <fullName evidence="4">GPI anchored protein</fullName>
    </recommendedName>
</protein>
<gene>
    <name evidence="2" type="ORF">LEMA_P084530.1</name>
</gene>
<dbReference type="OrthoDB" id="4991875at2759"/>
<dbReference type="HOGENOM" id="CLU_074173_2_1_1"/>
<name>E5A6G9_LEPMJ</name>
<sequence>MLPALILTRIMGITLAQDASPTLEVPFIGFWPAFMPHSSVVTAEAKATTISIACPPSQPCGLYPKETIVYGPSTYNIDMSDPDTDFTSTVDCSLATPWIVCKETAGGSEADFPGSSTTSYEAAELTSLSVSITAGAEKLNGSGDSAATVSNSTQGAVSTGAVSGGIASAMPSVTPIVGSRSASGSASACQTSGGTPATISTAAAAANGGVFANELVGAAVGVWCIALVV</sequence>
<feature type="signal peptide" evidence="1">
    <location>
        <begin position="1"/>
        <end position="16"/>
    </location>
</feature>
<proteinExistence type="predicted"/>
<dbReference type="PANTHER" id="PTHR40640:SF1">
    <property type="entry name" value="ANCHORED GLYCOPROTEIN, PUTATIVE (AFU_ORTHOLOGUE AFUA_8G04860)-RELATED"/>
    <property type="match status" value="1"/>
</dbReference>
<evidence type="ECO:0000313" key="3">
    <source>
        <dbReference type="Proteomes" id="UP000002668"/>
    </source>
</evidence>
<dbReference type="AlphaFoldDB" id="E5A6G9"/>
<keyword evidence="1" id="KW-0732">Signal</keyword>
<feature type="chain" id="PRO_5003192441" description="GPI anchored protein" evidence="1">
    <location>
        <begin position="17"/>
        <end position="229"/>
    </location>
</feature>
<dbReference type="STRING" id="985895.E5A6G9"/>
<reference evidence="3" key="1">
    <citation type="journal article" date="2011" name="Nat. Commun.">
        <title>Effector diversification within compartments of the Leptosphaeria maculans genome affected by Repeat-Induced Point mutations.</title>
        <authorList>
            <person name="Rouxel T."/>
            <person name="Grandaubert J."/>
            <person name="Hane J.K."/>
            <person name="Hoede C."/>
            <person name="van de Wouw A.P."/>
            <person name="Couloux A."/>
            <person name="Dominguez V."/>
            <person name="Anthouard V."/>
            <person name="Bally P."/>
            <person name="Bourras S."/>
            <person name="Cozijnsen A.J."/>
            <person name="Ciuffetti L.M."/>
            <person name="Degrave A."/>
            <person name="Dilmaghani A."/>
            <person name="Duret L."/>
            <person name="Fudal I."/>
            <person name="Goodwin S.B."/>
            <person name="Gout L."/>
            <person name="Glaser N."/>
            <person name="Linglin J."/>
            <person name="Kema G.H.J."/>
            <person name="Lapalu N."/>
            <person name="Lawrence C.B."/>
            <person name="May K."/>
            <person name="Meyer M."/>
            <person name="Ollivier B."/>
            <person name="Poulain J."/>
            <person name="Schoch C.L."/>
            <person name="Simon A."/>
            <person name="Spatafora J.W."/>
            <person name="Stachowiak A."/>
            <person name="Turgeon B.G."/>
            <person name="Tyler B.M."/>
            <person name="Vincent D."/>
            <person name="Weissenbach J."/>
            <person name="Amselem J."/>
            <person name="Quesneville H."/>
            <person name="Oliver R.P."/>
            <person name="Wincker P."/>
            <person name="Balesdent M.-H."/>
            <person name="Howlett B.J."/>
        </authorList>
    </citation>
    <scope>NUCLEOTIDE SEQUENCE [LARGE SCALE GENOMIC DNA]</scope>
    <source>
        <strain evidence="3">JN3 / isolate v23.1.3 / race Av1-4-5-6-7-8</strain>
    </source>
</reference>
<keyword evidence="3" id="KW-1185">Reference proteome</keyword>
<dbReference type="VEuPathDB" id="FungiDB:LEMA_P084530.1"/>